<sequence length="216" mass="22315">QGTNMQDTSYSKDQQASPQTWPFPVPHPAGAAPTPGGISGTGMGPQLNFGQHKIHVGISRPKGPYQCPRPIAGAMCGGTSYRCNRDNQCETGAKCCPDACGVICMKAVPAPESAPSANTGAPVFDVPAMPGSLLVATCIDNNCARPDMFGNKQPTHSECDAIRACRAGYVCCFNGCRNICRSTSQPQGGMFGNLFGGGSGGMDMNTMMLLMAAGGS</sequence>
<evidence type="ECO:0000313" key="3">
    <source>
        <dbReference type="EMBL" id="KAK7461207.1"/>
    </source>
</evidence>
<dbReference type="SMART" id="SM00217">
    <property type="entry name" value="WAP"/>
    <property type="match status" value="1"/>
</dbReference>
<proteinExistence type="predicted"/>
<keyword evidence="4" id="KW-1185">Reference proteome</keyword>
<feature type="non-terminal residue" evidence="3">
    <location>
        <position position="1"/>
    </location>
</feature>
<dbReference type="Pfam" id="PF00095">
    <property type="entry name" value="WAP"/>
    <property type="match status" value="1"/>
</dbReference>
<evidence type="ECO:0000313" key="4">
    <source>
        <dbReference type="Proteomes" id="UP001519460"/>
    </source>
</evidence>
<dbReference type="Proteomes" id="UP001519460">
    <property type="component" value="Unassembled WGS sequence"/>
</dbReference>
<feature type="region of interest" description="Disordered" evidence="1">
    <location>
        <begin position="1"/>
        <end position="45"/>
    </location>
</feature>
<organism evidence="3 4">
    <name type="scientific">Batillaria attramentaria</name>
    <dbReference type="NCBI Taxonomy" id="370345"/>
    <lineage>
        <taxon>Eukaryota</taxon>
        <taxon>Metazoa</taxon>
        <taxon>Spiralia</taxon>
        <taxon>Lophotrochozoa</taxon>
        <taxon>Mollusca</taxon>
        <taxon>Gastropoda</taxon>
        <taxon>Caenogastropoda</taxon>
        <taxon>Sorbeoconcha</taxon>
        <taxon>Cerithioidea</taxon>
        <taxon>Batillariidae</taxon>
        <taxon>Batillaria</taxon>
    </lineage>
</organism>
<dbReference type="EMBL" id="JACVVK020000640">
    <property type="protein sequence ID" value="KAK7461207.1"/>
    <property type="molecule type" value="Genomic_DNA"/>
</dbReference>
<feature type="compositionally biased region" description="Polar residues" evidence="1">
    <location>
        <begin position="1"/>
        <end position="20"/>
    </location>
</feature>
<dbReference type="InterPro" id="IPR036645">
    <property type="entry name" value="Elafin-like_sf"/>
</dbReference>
<accession>A0ABD0J5D7</accession>
<comment type="caution">
    <text evidence="3">The sequence shown here is derived from an EMBL/GenBank/DDBJ whole genome shotgun (WGS) entry which is preliminary data.</text>
</comment>
<reference evidence="3 4" key="1">
    <citation type="journal article" date="2023" name="Sci. Data">
        <title>Genome assembly of the Korean intertidal mud-creeper Batillaria attramentaria.</title>
        <authorList>
            <person name="Patra A.K."/>
            <person name="Ho P.T."/>
            <person name="Jun S."/>
            <person name="Lee S.J."/>
            <person name="Kim Y."/>
            <person name="Won Y.J."/>
        </authorList>
    </citation>
    <scope>NUCLEOTIDE SEQUENCE [LARGE SCALE GENOMIC DNA]</scope>
    <source>
        <strain evidence="3">Wonlab-2016</strain>
    </source>
</reference>
<name>A0ABD0J5D7_9CAEN</name>
<dbReference type="SUPFAM" id="SSF57256">
    <property type="entry name" value="Elafin-like"/>
    <property type="match status" value="1"/>
</dbReference>
<feature type="domain" description="WAP" evidence="2">
    <location>
        <begin position="57"/>
        <end position="108"/>
    </location>
</feature>
<evidence type="ECO:0000256" key="1">
    <source>
        <dbReference type="SAM" id="MobiDB-lite"/>
    </source>
</evidence>
<dbReference type="Gene3D" id="4.10.75.10">
    <property type="entry name" value="Elafin-like"/>
    <property type="match status" value="1"/>
</dbReference>
<dbReference type="InterPro" id="IPR008197">
    <property type="entry name" value="WAP_dom"/>
</dbReference>
<gene>
    <name evidence="3" type="ORF">BaRGS_00038742</name>
</gene>
<evidence type="ECO:0000259" key="2">
    <source>
        <dbReference type="PROSITE" id="PS51390"/>
    </source>
</evidence>
<protein>
    <recommendedName>
        <fullName evidence="2">WAP domain-containing protein</fullName>
    </recommendedName>
</protein>
<dbReference type="AlphaFoldDB" id="A0ABD0J5D7"/>
<dbReference type="PROSITE" id="PS51390">
    <property type="entry name" value="WAP"/>
    <property type="match status" value="1"/>
</dbReference>